<evidence type="ECO:0000313" key="6">
    <source>
        <dbReference type="Proteomes" id="UP000245884"/>
    </source>
</evidence>
<dbReference type="EMBL" id="KZ819662">
    <property type="protein sequence ID" value="PWN29896.1"/>
    <property type="molecule type" value="Genomic_DNA"/>
</dbReference>
<dbReference type="CDD" id="cd04678">
    <property type="entry name" value="NUDIX_MTH2_Nudt15"/>
    <property type="match status" value="1"/>
</dbReference>
<evidence type="ECO:0000256" key="1">
    <source>
        <dbReference type="ARBA" id="ARBA00007073"/>
    </source>
</evidence>
<dbReference type="InterPro" id="IPR015419">
    <property type="entry name" value="CTAG/Pcc1"/>
</dbReference>
<evidence type="ECO:0000313" key="5">
    <source>
        <dbReference type="EMBL" id="PWN29896.1"/>
    </source>
</evidence>
<feature type="compositionally biased region" description="Low complexity" evidence="3">
    <location>
        <begin position="263"/>
        <end position="274"/>
    </location>
</feature>
<dbReference type="FunFam" id="3.90.79.10:FF:000060">
    <property type="entry name" value="Nudix hydrolase 1"/>
    <property type="match status" value="1"/>
</dbReference>
<dbReference type="GO" id="GO:0035539">
    <property type="term" value="F:8-oxo-7,8-dihydrodeoxyguanosine triphosphate pyrophosphatase activity"/>
    <property type="evidence" value="ECO:0007669"/>
    <property type="project" value="TreeGrafter"/>
</dbReference>
<dbReference type="PROSITE" id="PS51462">
    <property type="entry name" value="NUDIX"/>
    <property type="match status" value="1"/>
</dbReference>
<proteinExistence type="inferred from homology"/>
<gene>
    <name evidence="5" type="ORF">BDZ90DRAFT_228945</name>
</gene>
<evidence type="ECO:0000259" key="4">
    <source>
        <dbReference type="PROSITE" id="PS51462"/>
    </source>
</evidence>
<dbReference type="RefSeq" id="XP_025364508.1">
    <property type="nucleotide sequence ID" value="XM_025504859.1"/>
</dbReference>
<dbReference type="GeneID" id="37026682"/>
<protein>
    <recommendedName>
        <fullName evidence="4">Nudix hydrolase domain-containing protein</fullName>
    </recommendedName>
</protein>
<accession>A0A316UX64</accession>
<comment type="similarity">
    <text evidence="1">Belongs to the CTAG/PCC1 family.</text>
</comment>
<feature type="region of interest" description="Disordered" evidence="3">
    <location>
        <begin position="253"/>
        <end position="278"/>
    </location>
</feature>
<feature type="compositionally biased region" description="Basic and acidic residues" evidence="3">
    <location>
        <begin position="253"/>
        <end position="262"/>
    </location>
</feature>
<dbReference type="PANTHER" id="PTHR16099:SF5">
    <property type="entry name" value="NUCLEOTIDE TRIPHOSPHATE DIPHOSPHATASE NUDT15"/>
    <property type="match status" value="1"/>
</dbReference>
<dbReference type="AlphaFoldDB" id="A0A316UX64"/>
<dbReference type="Proteomes" id="UP000245884">
    <property type="component" value="Unassembled WGS sequence"/>
</dbReference>
<dbReference type="GO" id="GO:0006203">
    <property type="term" value="P:dGTP catabolic process"/>
    <property type="evidence" value="ECO:0007669"/>
    <property type="project" value="TreeGrafter"/>
</dbReference>
<dbReference type="GO" id="GO:0005829">
    <property type="term" value="C:cytosol"/>
    <property type="evidence" value="ECO:0007669"/>
    <property type="project" value="TreeGrafter"/>
</dbReference>
<dbReference type="Pfam" id="PF09341">
    <property type="entry name" value="Pcc1"/>
    <property type="match status" value="1"/>
</dbReference>
<dbReference type="PANTHER" id="PTHR16099">
    <property type="entry name" value="8-OXO-DGTP DIPHOSPHATES NUDT15"/>
    <property type="match status" value="1"/>
</dbReference>
<dbReference type="Gene3D" id="3.30.310.50">
    <property type="entry name" value="Alpha-D-phosphohexomutase, C-terminal domain"/>
    <property type="match status" value="1"/>
</dbReference>
<dbReference type="InterPro" id="IPR015797">
    <property type="entry name" value="NUDIX_hydrolase-like_dom_sf"/>
</dbReference>
<reference evidence="5 6" key="1">
    <citation type="journal article" date="2018" name="Mol. Biol. Evol.">
        <title>Broad Genomic Sampling Reveals a Smut Pathogenic Ancestry of the Fungal Clade Ustilaginomycotina.</title>
        <authorList>
            <person name="Kijpornyongpan T."/>
            <person name="Mondo S.J."/>
            <person name="Barry K."/>
            <person name="Sandor L."/>
            <person name="Lee J."/>
            <person name="Lipzen A."/>
            <person name="Pangilinan J."/>
            <person name="LaButti K."/>
            <person name="Hainaut M."/>
            <person name="Henrissat B."/>
            <person name="Grigoriev I.V."/>
            <person name="Spatafora J.W."/>
            <person name="Aime M.C."/>
        </authorList>
    </citation>
    <scope>NUCLEOTIDE SEQUENCE [LARGE SCALE GENOMIC DNA]</scope>
    <source>
        <strain evidence="5 6">MCA 5214</strain>
    </source>
</reference>
<dbReference type="Gene3D" id="3.90.79.10">
    <property type="entry name" value="Nucleoside Triphosphate Pyrophosphohydrolase"/>
    <property type="match status" value="1"/>
</dbReference>
<dbReference type="OrthoDB" id="447842at2759"/>
<sequence length="431" mass="46579">MPNPRIGLAVFLLSPQGYILLGKRRGSHGSGSLALPGGHLEWNESWSGCATREVEEETGLSLSHTPEFLTAVNTTGIDAAPGGHEEDGGLHYVTIFMLSPVNRSQVDEVRLTEPTKCDGWRWVPLSYLFSLFHGQEALERLASSSRQQGSELGVSMEKLLMAERLGERIGRDAGREEVGQSEGGETDVVLVAGGEEVQQLQQRRGSLGPQDDEEQVVWALADDLFRGAGLFKPMMTVLRERGELLRTMLRAAERDGEADRSRSTSAVAAATAASPLSPHQRSVRLAPNIFPSDATDVINAALSAPPHLKHSLLFHFPVPTPLIASNIVSVLSVDKPLRPRDTRIVYEAARMEEQGGAPCVRVKVETSTVRLLRLTGNAVCEDVALVVRTMQAFPGKASAGLQQKLRGTAGVGEEKIVFEEGTVGTVERTIA</sequence>
<name>A0A316UX64_9BASI</name>
<organism evidence="5 6">
    <name type="scientific">Jaminaea rosea</name>
    <dbReference type="NCBI Taxonomy" id="1569628"/>
    <lineage>
        <taxon>Eukaryota</taxon>
        <taxon>Fungi</taxon>
        <taxon>Dikarya</taxon>
        <taxon>Basidiomycota</taxon>
        <taxon>Ustilaginomycotina</taxon>
        <taxon>Exobasidiomycetes</taxon>
        <taxon>Microstromatales</taxon>
        <taxon>Microstromatales incertae sedis</taxon>
        <taxon>Jaminaea</taxon>
    </lineage>
</organism>
<dbReference type="STRING" id="1569628.A0A316UX64"/>
<keyword evidence="2" id="KW-0378">Hydrolase</keyword>
<dbReference type="Pfam" id="PF00293">
    <property type="entry name" value="NUDIX"/>
    <property type="match status" value="1"/>
</dbReference>
<evidence type="ECO:0000256" key="3">
    <source>
        <dbReference type="SAM" id="MobiDB-lite"/>
    </source>
</evidence>
<feature type="domain" description="Nudix hydrolase" evidence="4">
    <location>
        <begin position="3"/>
        <end position="145"/>
    </location>
</feature>
<dbReference type="InterPro" id="IPR020084">
    <property type="entry name" value="NUDIX_hydrolase_CS"/>
</dbReference>
<dbReference type="SUPFAM" id="SSF55811">
    <property type="entry name" value="Nudix"/>
    <property type="match status" value="1"/>
</dbReference>
<keyword evidence="6" id="KW-1185">Reference proteome</keyword>
<dbReference type="PROSITE" id="PS00893">
    <property type="entry name" value="NUDIX_BOX"/>
    <property type="match status" value="1"/>
</dbReference>
<evidence type="ECO:0000256" key="2">
    <source>
        <dbReference type="ARBA" id="ARBA00022801"/>
    </source>
</evidence>
<dbReference type="InterPro" id="IPR000086">
    <property type="entry name" value="NUDIX_hydrolase_dom"/>
</dbReference>